<dbReference type="EMBL" id="JANQDX010000010">
    <property type="protein sequence ID" value="KAL0917031.1"/>
    <property type="molecule type" value="Genomic_DNA"/>
</dbReference>
<accession>A0ABD0V312</accession>
<protein>
    <submittedName>
        <fullName evidence="1">Uncharacterized protein</fullName>
    </submittedName>
</protein>
<keyword evidence="2" id="KW-1185">Reference proteome</keyword>
<evidence type="ECO:0000313" key="1">
    <source>
        <dbReference type="EMBL" id="KAL0917031.1"/>
    </source>
</evidence>
<proteinExistence type="predicted"/>
<evidence type="ECO:0000313" key="2">
    <source>
        <dbReference type="Proteomes" id="UP001552299"/>
    </source>
</evidence>
<comment type="caution">
    <text evidence="1">The sequence shown here is derived from an EMBL/GenBank/DDBJ whole genome shotgun (WGS) entry which is preliminary data.</text>
</comment>
<dbReference type="Proteomes" id="UP001552299">
    <property type="component" value="Unassembled WGS sequence"/>
</dbReference>
<organism evidence="1 2">
    <name type="scientific">Dendrobium thyrsiflorum</name>
    <name type="common">Pinecone-like raceme dendrobium</name>
    <name type="synonym">Orchid</name>
    <dbReference type="NCBI Taxonomy" id="117978"/>
    <lineage>
        <taxon>Eukaryota</taxon>
        <taxon>Viridiplantae</taxon>
        <taxon>Streptophyta</taxon>
        <taxon>Embryophyta</taxon>
        <taxon>Tracheophyta</taxon>
        <taxon>Spermatophyta</taxon>
        <taxon>Magnoliopsida</taxon>
        <taxon>Liliopsida</taxon>
        <taxon>Asparagales</taxon>
        <taxon>Orchidaceae</taxon>
        <taxon>Epidendroideae</taxon>
        <taxon>Malaxideae</taxon>
        <taxon>Dendrobiinae</taxon>
        <taxon>Dendrobium</taxon>
    </lineage>
</organism>
<dbReference type="AlphaFoldDB" id="A0ABD0V312"/>
<reference evidence="1 2" key="1">
    <citation type="journal article" date="2024" name="Plant Biotechnol. J.">
        <title>Dendrobium thyrsiflorum genome and its molecular insights into genes involved in important horticultural traits.</title>
        <authorList>
            <person name="Chen B."/>
            <person name="Wang J.Y."/>
            <person name="Zheng P.J."/>
            <person name="Li K.L."/>
            <person name="Liang Y.M."/>
            <person name="Chen X.F."/>
            <person name="Zhang C."/>
            <person name="Zhao X."/>
            <person name="He X."/>
            <person name="Zhang G.Q."/>
            <person name="Liu Z.J."/>
            <person name="Xu Q."/>
        </authorList>
    </citation>
    <scope>NUCLEOTIDE SEQUENCE [LARGE SCALE GENOMIC DNA]</scope>
    <source>
        <strain evidence="1">GZMU011</strain>
    </source>
</reference>
<gene>
    <name evidence="1" type="ORF">M5K25_012071</name>
</gene>
<name>A0ABD0V312_DENTH</name>
<sequence length="73" mass="8295">MKACSSSSSLRPNKAQLCNQDHPCQWPSSQRLSRHLPCLRIVCHLLQSLNATIACFPATFNDKCFEILYTRTI</sequence>